<name>A0A1B3SM53_9MOLU</name>
<sequence>MKREDLVNWFSNKLLEDYKKSEDRLLSYVENSDVSKYNPHKDFFVDNLFKLIKWIDIDKLKDENLIILKKNIRKTSGSIKKDQKIINHIISIFEKITGEYTTENPNYNMDDLQKYIEIETKKVDIEDIYRNFRPSFSVEDVKSYFVTMKRLYFATLYVFNTELDTIGLNALRMYIALQTYLSIQWQKSSGRIRQLLSKYVDWRKMEANSFNVKNLQFSFLRGWIKNKDKYDIKTMILDSLIYKIKK</sequence>
<proteinExistence type="predicted"/>
<dbReference type="EMBL" id="CP017015">
    <property type="protein sequence ID" value="AOG61012.1"/>
    <property type="molecule type" value="Genomic_DNA"/>
</dbReference>
<gene>
    <name evidence="1" type="ORF">SHELI_v1c10650</name>
</gene>
<dbReference type="STRING" id="216938.SHELI_v1c10650"/>
<evidence type="ECO:0000313" key="2">
    <source>
        <dbReference type="Proteomes" id="UP000094378"/>
    </source>
</evidence>
<keyword evidence="2" id="KW-1185">Reference proteome</keyword>
<reference evidence="1 2" key="1">
    <citation type="submission" date="2016-08" db="EMBL/GenBank/DDBJ databases">
        <title>Complete genome sequence of Spiroplasma helicoides TABS-2 (DSM 22551).</title>
        <authorList>
            <person name="Shen W.-Y."/>
            <person name="Lo W.-S."/>
            <person name="Lai Y.-C."/>
            <person name="Kuo C.-H."/>
        </authorList>
    </citation>
    <scope>NUCLEOTIDE SEQUENCE [LARGE SCALE GENOMIC DNA]</scope>
    <source>
        <strain evidence="1 2">TABS-2</strain>
    </source>
</reference>
<dbReference type="RefSeq" id="WP_069117399.1">
    <property type="nucleotide sequence ID" value="NZ_CP017015.1"/>
</dbReference>
<organism evidence="1 2">
    <name type="scientific">Spiroplasma helicoides</name>
    <dbReference type="NCBI Taxonomy" id="216938"/>
    <lineage>
        <taxon>Bacteria</taxon>
        <taxon>Bacillati</taxon>
        <taxon>Mycoplasmatota</taxon>
        <taxon>Mollicutes</taxon>
        <taxon>Entomoplasmatales</taxon>
        <taxon>Spiroplasmataceae</taxon>
        <taxon>Spiroplasma</taxon>
    </lineage>
</organism>
<evidence type="ECO:0000313" key="1">
    <source>
        <dbReference type="EMBL" id="AOG61012.1"/>
    </source>
</evidence>
<dbReference type="AlphaFoldDB" id="A0A1B3SM53"/>
<dbReference type="Proteomes" id="UP000094378">
    <property type="component" value="Chromosome"/>
</dbReference>
<dbReference type="KEGG" id="shj:SHELI_v1c10650"/>
<accession>A0A1B3SM53</accession>
<protein>
    <submittedName>
        <fullName evidence="1">Uncharacterized protein</fullName>
    </submittedName>
</protein>